<dbReference type="EMBL" id="BNJK01000002">
    <property type="protein sequence ID" value="GHO98324.1"/>
    <property type="molecule type" value="Genomic_DNA"/>
</dbReference>
<proteinExistence type="inferred from homology"/>
<gene>
    <name evidence="3" type="ORF">KSF_083720</name>
</gene>
<evidence type="ECO:0000259" key="2">
    <source>
        <dbReference type="Pfam" id="PF03795"/>
    </source>
</evidence>
<dbReference type="InterPro" id="IPR005545">
    <property type="entry name" value="YCII"/>
</dbReference>
<name>A0A8J3IMH8_9CHLR</name>
<protein>
    <recommendedName>
        <fullName evidence="2">YCII-related domain-containing protein</fullName>
    </recommendedName>
</protein>
<sequence length="110" mass="12301">MPQQSASFYSVIRERGEGWDSGLPMRQQAQWDEHAAFMDALAEEGFIILGGPLGDGKQVQLIIVATSEQEIEARLADDPWTPPGLLRIAKIERWEILLGKDRVRIGFLAP</sequence>
<evidence type="ECO:0000313" key="3">
    <source>
        <dbReference type="EMBL" id="GHO98324.1"/>
    </source>
</evidence>
<accession>A0A8J3IMH8</accession>
<dbReference type="InterPro" id="IPR011008">
    <property type="entry name" value="Dimeric_a/b-barrel"/>
</dbReference>
<organism evidence="3 4">
    <name type="scientific">Reticulibacter mediterranei</name>
    <dbReference type="NCBI Taxonomy" id="2778369"/>
    <lineage>
        <taxon>Bacteria</taxon>
        <taxon>Bacillati</taxon>
        <taxon>Chloroflexota</taxon>
        <taxon>Ktedonobacteria</taxon>
        <taxon>Ktedonobacterales</taxon>
        <taxon>Reticulibacteraceae</taxon>
        <taxon>Reticulibacter</taxon>
    </lineage>
</organism>
<feature type="domain" description="YCII-related" evidence="2">
    <location>
        <begin position="25"/>
        <end position="94"/>
    </location>
</feature>
<comment type="caution">
    <text evidence="3">The sequence shown here is derived from an EMBL/GenBank/DDBJ whole genome shotgun (WGS) entry which is preliminary data.</text>
</comment>
<dbReference type="SUPFAM" id="SSF54909">
    <property type="entry name" value="Dimeric alpha+beta barrel"/>
    <property type="match status" value="1"/>
</dbReference>
<dbReference type="Gene3D" id="3.30.70.1060">
    <property type="entry name" value="Dimeric alpha+beta barrel"/>
    <property type="match status" value="1"/>
</dbReference>
<dbReference type="Pfam" id="PF03795">
    <property type="entry name" value="YCII"/>
    <property type="match status" value="1"/>
</dbReference>
<keyword evidence="4" id="KW-1185">Reference proteome</keyword>
<dbReference type="AlphaFoldDB" id="A0A8J3IMH8"/>
<dbReference type="RefSeq" id="WP_220209079.1">
    <property type="nucleotide sequence ID" value="NZ_BNJK01000002.1"/>
</dbReference>
<dbReference type="Proteomes" id="UP000597444">
    <property type="component" value="Unassembled WGS sequence"/>
</dbReference>
<comment type="similarity">
    <text evidence="1">Belongs to the YciI family.</text>
</comment>
<reference evidence="3" key="1">
    <citation type="submission" date="2020-10" db="EMBL/GenBank/DDBJ databases">
        <title>Taxonomic study of unclassified bacteria belonging to the class Ktedonobacteria.</title>
        <authorList>
            <person name="Yabe S."/>
            <person name="Wang C.M."/>
            <person name="Zheng Y."/>
            <person name="Sakai Y."/>
            <person name="Cavaletti L."/>
            <person name="Monciardini P."/>
            <person name="Donadio S."/>
        </authorList>
    </citation>
    <scope>NUCLEOTIDE SEQUENCE</scope>
    <source>
        <strain evidence="3">ID150040</strain>
    </source>
</reference>
<evidence type="ECO:0000313" key="4">
    <source>
        <dbReference type="Proteomes" id="UP000597444"/>
    </source>
</evidence>
<evidence type="ECO:0000256" key="1">
    <source>
        <dbReference type="ARBA" id="ARBA00007689"/>
    </source>
</evidence>